<sequence length="223" mass="25470">MDSGIYQYLMDHRDAQEDVYEAHIFAQCISHNARCDNESLSAAMGLSQTKFRMLINRYFARVLDDKPIDRCIKEHLNLCTGLDYSCQCENLASDTPSSRVRDEEMNDLKLLLLDHSSSYGEHVDWITSMIAAACLRDNHLWQDLGLACREELNQLLSRYFPILYNKNTGNMKWKKFLYKQLCELGEVSVCLAPSCAVCIEYAACFGPEDATDWSQPTVTAAMH</sequence>
<dbReference type="GO" id="GO:0030151">
    <property type="term" value="F:molybdenum ion binding"/>
    <property type="evidence" value="ECO:0007669"/>
    <property type="project" value="InterPro"/>
</dbReference>
<organism evidence="1 2">
    <name type="scientific">Halothiobacillus diazotrophicus</name>
    <dbReference type="NCBI Taxonomy" id="1860122"/>
    <lineage>
        <taxon>Bacteria</taxon>
        <taxon>Pseudomonadati</taxon>
        <taxon>Pseudomonadota</taxon>
        <taxon>Gammaproteobacteria</taxon>
        <taxon>Chromatiales</taxon>
        <taxon>Halothiobacillaceae</taxon>
        <taxon>Halothiobacillus</taxon>
    </lineage>
</organism>
<dbReference type="Proteomes" id="UP000078596">
    <property type="component" value="Chromosome"/>
</dbReference>
<name>A0A191ZEE3_9GAMM</name>
<dbReference type="Pfam" id="PF04891">
    <property type="entry name" value="NifQ"/>
    <property type="match status" value="1"/>
</dbReference>
<dbReference type="GO" id="GO:0009399">
    <property type="term" value="P:nitrogen fixation"/>
    <property type="evidence" value="ECO:0007669"/>
    <property type="project" value="InterPro"/>
</dbReference>
<evidence type="ECO:0000313" key="2">
    <source>
        <dbReference type="Proteomes" id="UP000078596"/>
    </source>
</evidence>
<accession>A0A191ZEE3</accession>
<gene>
    <name evidence="1" type="ORF">A9404_01575</name>
</gene>
<evidence type="ECO:0008006" key="3">
    <source>
        <dbReference type="Google" id="ProtNLM"/>
    </source>
</evidence>
<dbReference type="EMBL" id="CP016027">
    <property type="protein sequence ID" value="ANJ66237.1"/>
    <property type="molecule type" value="Genomic_DNA"/>
</dbReference>
<protein>
    <recommendedName>
        <fullName evidence="3">Nitrogen fixation protein NifQ</fullName>
    </recommendedName>
</protein>
<dbReference type="InterPro" id="IPR006975">
    <property type="entry name" value="NifQ"/>
</dbReference>
<dbReference type="AlphaFoldDB" id="A0A191ZEE3"/>
<keyword evidence="2" id="KW-1185">Reference proteome</keyword>
<dbReference type="KEGG" id="haz:A9404_01575"/>
<dbReference type="STRING" id="1860122.A9404_01575"/>
<evidence type="ECO:0000313" key="1">
    <source>
        <dbReference type="EMBL" id="ANJ66237.1"/>
    </source>
</evidence>
<reference evidence="1 2" key="1">
    <citation type="submission" date="2016-06" db="EMBL/GenBank/DDBJ databases">
        <title>Insight into the functional genes involving in sulfur oxidation in Pearl River water.</title>
        <authorList>
            <person name="Luo J."/>
            <person name="Tan X."/>
            <person name="Lin W."/>
        </authorList>
    </citation>
    <scope>NUCLEOTIDE SEQUENCE [LARGE SCALE GENOMIC DNA]</scope>
    <source>
        <strain evidence="1 2">LS2</strain>
    </source>
</reference>
<dbReference type="RefSeq" id="WP_066098044.1">
    <property type="nucleotide sequence ID" value="NZ_CP016027.1"/>
</dbReference>
<proteinExistence type="predicted"/>